<dbReference type="InterPro" id="IPR003439">
    <property type="entry name" value="ABC_transporter-like_ATP-bd"/>
</dbReference>
<dbReference type="PROSITE" id="PS50893">
    <property type="entry name" value="ABC_TRANSPORTER_2"/>
    <property type="match status" value="1"/>
</dbReference>
<dbReference type="GO" id="GO:0005524">
    <property type="term" value="F:ATP binding"/>
    <property type="evidence" value="ECO:0007669"/>
    <property type="project" value="UniProtKB-KW"/>
</dbReference>
<evidence type="ECO:0000256" key="4">
    <source>
        <dbReference type="ARBA" id="ARBA00022741"/>
    </source>
</evidence>
<comment type="similarity">
    <text evidence="2">Belongs to the ABC transporter superfamily.</text>
</comment>
<dbReference type="PANTHER" id="PTHR43776:SF7">
    <property type="entry name" value="D,D-DIPEPTIDE TRANSPORT ATP-BINDING PROTEIN DDPF-RELATED"/>
    <property type="match status" value="1"/>
</dbReference>
<dbReference type="InterPro" id="IPR017871">
    <property type="entry name" value="ABC_transporter-like_CS"/>
</dbReference>
<comment type="subcellular location">
    <subcellularLocation>
        <location evidence="1">Cell inner membrane</location>
        <topology evidence="1">Peripheral membrane protein</topology>
    </subcellularLocation>
</comment>
<dbReference type="SUPFAM" id="SSF52540">
    <property type="entry name" value="P-loop containing nucleoside triphosphate hydrolases"/>
    <property type="match status" value="1"/>
</dbReference>
<organism evidence="7 8">
    <name type="scientific">Albimonas pacifica</name>
    <dbReference type="NCBI Taxonomy" id="1114924"/>
    <lineage>
        <taxon>Bacteria</taxon>
        <taxon>Pseudomonadati</taxon>
        <taxon>Pseudomonadota</taxon>
        <taxon>Alphaproteobacteria</taxon>
        <taxon>Rhodobacterales</taxon>
        <taxon>Paracoccaceae</taxon>
        <taxon>Albimonas</taxon>
    </lineage>
</organism>
<dbReference type="STRING" id="1114924.SAMN05216258_11539"/>
<dbReference type="Gene3D" id="3.40.50.300">
    <property type="entry name" value="P-loop containing nucleotide triphosphate hydrolases"/>
    <property type="match status" value="1"/>
</dbReference>
<keyword evidence="4" id="KW-0547">Nucleotide-binding</keyword>
<dbReference type="PANTHER" id="PTHR43776">
    <property type="entry name" value="TRANSPORT ATP-BINDING PROTEIN"/>
    <property type="match status" value="1"/>
</dbReference>
<dbReference type="SMART" id="SM00382">
    <property type="entry name" value="AAA"/>
    <property type="match status" value="1"/>
</dbReference>
<proteinExistence type="inferred from homology"/>
<dbReference type="EMBL" id="FOQH01000015">
    <property type="protein sequence ID" value="SFJ15739.1"/>
    <property type="molecule type" value="Genomic_DNA"/>
</dbReference>
<accession>A0A1I3P2T4</accession>
<dbReference type="OrthoDB" id="9802264at2"/>
<dbReference type="InterPro" id="IPR013563">
    <property type="entry name" value="Oligopep_ABC_C"/>
</dbReference>
<dbReference type="InterPro" id="IPR050319">
    <property type="entry name" value="ABC_transp_ATP-bind"/>
</dbReference>
<evidence type="ECO:0000256" key="5">
    <source>
        <dbReference type="ARBA" id="ARBA00022840"/>
    </source>
</evidence>
<keyword evidence="5 7" id="KW-0067">ATP-binding</keyword>
<evidence type="ECO:0000313" key="8">
    <source>
        <dbReference type="Proteomes" id="UP000199377"/>
    </source>
</evidence>
<evidence type="ECO:0000256" key="3">
    <source>
        <dbReference type="ARBA" id="ARBA00022448"/>
    </source>
</evidence>
<keyword evidence="3" id="KW-0813">Transport</keyword>
<reference evidence="7 8" key="1">
    <citation type="submission" date="2016-10" db="EMBL/GenBank/DDBJ databases">
        <authorList>
            <person name="de Groot N.N."/>
        </authorList>
    </citation>
    <scope>NUCLEOTIDE SEQUENCE [LARGE SCALE GENOMIC DNA]</scope>
    <source>
        <strain evidence="7 8">CGMCC 1.11030</strain>
    </source>
</reference>
<evidence type="ECO:0000256" key="2">
    <source>
        <dbReference type="ARBA" id="ARBA00005417"/>
    </source>
</evidence>
<dbReference type="NCBIfam" id="TIGR01727">
    <property type="entry name" value="oligo_HPY"/>
    <property type="match status" value="1"/>
</dbReference>
<keyword evidence="8" id="KW-1185">Reference proteome</keyword>
<dbReference type="GO" id="GO:0055085">
    <property type="term" value="P:transmembrane transport"/>
    <property type="evidence" value="ECO:0007669"/>
    <property type="project" value="UniProtKB-ARBA"/>
</dbReference>
<evidence type="ECO:0000256" key="1">
    <source>
        <dbReference type="ARBA" id="ARBA00004417"/>
    </source>
</evidence>
<evidence type="ECO:0000313" key="7">
    <source>
        <dbReference type="EMBL" id="SFJ15739.1"/>
    </source>
</evidence>
<dbReference type="CDD" id="cd03257">
    <property type="entry name" value="ABC_NikE_OppD_transporters"/>
    <property type="match status" value="1"/>
</dbReference>
<evidence type="ECO:0000259" key="6">
    <source>
        <dbReference type="PROSITE" id="PS50893"/>
    </source>
</evidence>
<dbReference type="RefSeq" id="WP_092865419.1">
    <property type="nucleotide sequence ID" value="NZ_FOQH01000015.1"/>
</dbReference>
<dbReference type="GO" id="GO:0016887">
    <property type="term" value="F:ATP hydrolysis activity"/>
    <property type="evidence" value="ECO:0007669"/>
    <property type="project" value="InterPro"/>
</dbReference>
<dbReference type="NCBIfam" id="NF008453">
    <property type="entry name" value="PRK11308.1"/>
    <property type="match status" value="1"/>
</dbReference>
<feature type="domain" description="ABC transporter" evidence="6">
    <location>
        <begin position="6"/>
        <end position="256"/>
    </location>
</feature>
<dbReference type="Pfam" id="PF00005">
    <property type="entry name" value="ABC_tran"/>
    <property type="match status" value="1"/>
</dbReference>
<dbReference type="Proteomes" id="UP000199377">
    <property type="component" value="Unassembled WGS sequence"/>
</dbReference>
<dbReference type="InterPro" id="IPR003593">
    <property type="entry name" value="AAA+_ATPase"/>
</dbReference>
<dbReference type="InterPro" id="IPR027417">
    <property type="entry name" value="P-loop_NTPase"/>
</dbReference>
<dbReference type="GO" id="GO:0005886">
    <property type="term" value="C:plasma membrane"/>
    <property type="evidence" value="ECO:0007669"/>
    <property type="project" value="UniProtKB-SubCell"/>
</dbReference>
<protein>
    <submittedName>
        <fullName evidence="7">Peptide/nickel transport system ATP-binding protein/oligopeptide transport system ATP-binding protein</fullName>
    </submittedName>
</protein>
<dbReference type="Pfam" id="PF08352">
    <property type="entry name" value="oligo_HPY"/>
    <property type="match status" value="1"/>
</dbReference>
<dbReference type="AlphaFoldDB" id="A0A1I3P2T4"/>
<dbReference type="GO" id="GO:0015833">
    <property type="term" value="P:peptide transport"/>
    <property type="evidence" value="ECO:0007669"/>
    <property type="project" value="InterPro"/>
</dbReference>
<gene>
    <name evidence="7" type="ORF">SAMN05216258_11539</name>
</gene>
<sequence length="360" mass="38731">MSTPVLEVRNLTKHFPVKSGIFKRSTAAVQAVTDVSFAVGAGETLAIVGESGCGKSTTGRALLRLLEPDSGEVVLDGEDVIALSPSRLQGARRHMQMVFQDPFGSLNPRMTVRETLMEPILLHRVASGPAADKMVSELLKTVGLNDYHAERYPHEFSGGQRQRICIARALATRPRLIVCDEPVSALDVSVQAQIVNLLQDLQKQFGMAYVFISHDLAVVRHIAKRVAVMYLGRIVEEAPAEEIFATPRHPYTRALIEAAPKPVPGAAEGREMVMGDAPSALRPPSGCAFHPRCPLAQDICKRERPELRAMPSASGTAAAACHFAETVAAMPAESTRPTPEILARRLAVLAEARAAQAAAG</sequence>
<dbReference type="FunFam" id="3.40.50.300:FF:000016">
    <property type="entry name" value="Oligopeptide ABC transporter ATP-binding component"/>
    <property type="match status" value="1"/>
</dbReference>
<name>A0A1I3P2T4_9RHOB</name>
<dbReference type="PROSITE" id="PS00211">
    <property type="entry name" value="ABC_TRANSPORTER_1"/>
    <property type="match status" value="1"/>
</dbReference>